<organism evidence="1 2">
    <name type="scientific">Pseudoalteromonas peptidolytica F12-50-A1</name>
    <dbReference type="NCBI Taxonomy" id="1315280"/>
    <lineage>
        <taxon>Bacteria</taxon>
        <taxon>Pseudomonadati</taxon>
        <taxon>Pseudomonadota</taxon>
        <taxon>Gammaproteobacteria</taxon>
        <taxon>Alteromonadales</taxon>
        <taxon>Pseudoalteromonadaceae</taxon>
        <taxon>Pseudoalteromonas</taxon>
    </lineage>
</organism>
<reference evidence="1 2" key="1">
    <citation type="submission" date="2015-06" db="EMBL/GenBank/DDBJ databases">
        <title>Genome sequence of Pseudoalteromonas peptidolytica.</title>
        <authorList>
            <person name="Xie B.-B."/>
            <person name="Rong J.-C."/>
            <person name="Qin Q.-L."/>
            <person name="Zhang Y.-Z."/>
        </authorList>
    </citation>
    <scope>NUCLEOTIDE SEQUENCE [LARGE SCALE GENOMIC DNA]</scope>
    <source>
        <strain evidence="1 2">F12-50-A1</strain>
    </source>
</reference>
<dbReference type="EMBL" id="AQHF01000017">
    <property type="protein sequence ID" value="MBE0344771.1"/>
    <property type="molecule type" value="Genomic_DNA"/>
</dbReference>
<accession>A0A8I0MSU4</accession>
<keyword evidence="2" id="KW-1185">Reference proteome</keyword>
<evidence type="ECO:0000313" key="2">
    <source>
        <dbReference type="Proteomes" id="UP000660708"/>
    </source>
</evidence>
<gene>
    <name evidence="1" type="ORF">PPEP_a2428</name>
</gene>
<dbReference type="Proteomes" id="UP000660708">
    <property type="component" value="Unassembled WGS sequence"/>
</dbReference>
<proteinExistence type="predicted"/>
<name>A0A8I0MSU4_9GAMM</name>
<protein>
    <submittedName>
        <fullName evidence="1">Uncharacterized protein</fullName>
    </submittedName>
</protein>
<dbReference type="AlphaFoldDB" id="A0A8I0MSU4"/>
<sequence>MILKYFRIEATNLANSTQGALIQVASKTLIIQSPGQSTFIFVFVNIISLTR</sequence>
<comment type="caution">
    <text evidence="1">The sequence shown here is derived from an EMBL/GenBank/DDBJ whole genome shotgun (WGS) entry which is preliminary data.</text>
</comment>
<evidence type="ECO:0000313" key="1">
    <source>
        <dbReference type="EMBL" id="MBE0344771.1"/>
    </source>
</evidence>